<dbReference type="PATRIC" id="fig|1423783.4.peg.1861"/>
<organism evidence="1 2">
    <name type="scientific">Lacticaseibacillus pantheris DSM 15945 = JCM 12539 = NBRC 106106</name>
    <dbReference type="NCBI Taxonomy" id="1423783"/>
    <lineage>
        <taxon>Bacteria</taxon>
        <taxon>Bacillati</taxon>
        <taxon>Bacillota</taxon>
        <taxon>Bacilli</taxon>
        <taxon>Lactobacillales</taxon>
        <taxon>Lactobacillaceae</taxon>
        <taxon>Lacticaseibacillus</taxon>
    </lineage>
</organism>
<evidence type="ECO:0000313" key="2">
    <source>
        <dbReference type="Proteomes" id="UP000051922"/>
    </source>
</evidence>
<dbReference type="STRING" id="1423783.FC50_GL001816"/>
<reference evidence="1 2" key="1">
    <citation type="journal article" date="2015" name="Genome Announc.">
        <title>Expanding the biotechnology potential of lactobacilli through comparative genomics of 213 strains and associated genera.</title>
        <authorList>
            <person name="Sun Z."/>
            <person name="Harris H.M."/>
            <person name="McCann A."/>
            <person name="Guo C."/>
            <person name="Argimon S."/>
            <person name="Zhang W."/>
            <person name="Yang X."/>
            <person name="Jeffery I.B."/>
            <person name="Cooney J.C."/>
            <person name="Kagawa T.F."/>
            <person name="Liu W."/>
            <person name="Song Y."/>
            <person name="Salvetti E."/>
            <person name="Wrobel A."/>
            <person name="Rasinkangas P."/>
            <person name="Parkhill J."/>
            <person name="Rea M.C."/>
            <person name="O'Sullivan O."/>
            <person name="Ritari J."/>
            <person name="Douillard F.P."/>
            <person name="Paul Ross R."/>
            <person name="Yang R."/>
            <person name="Briner A.E."/>
            <person name="Felis G.E."/>
            <person name="de Vos W.M."/>
            <person name="Barrangou R."/>
            <person name="Klaenhammer T.R."/>
            <person name="Caufield P.W."/>
            <person name="Cui Y."/>
            <person name="Zhang H."/>
            <person name="O'Toole P.W."/>
        </authorList>
    </citation>
    <scope>NUCLEOTIDE SEQUENCE [LARGE SCALE GENOMIC DNA]</scope>
    <source>
        <strain evidence="1 2">DSM 15945</strain>
    </source>
</reference>
<protein>
    <submittedName>
        <fullName evidence="1">Uncharacterized protein</fullName>
    </submittedName>
</protein>
<dbReference type="AlphaFoldDB" id="A0A0R1TX39"/>
<name>A0A0R1TX39_9LACO</name>
<keyword evidence="2" id="KW-1185">Reference proteome</keyword>
<sequence length="156" mass="16967">MADESVTIYAYDSDLNWLGQREGDGTKLQPGESLLPYIVVYGINADSKELGPTKVVRNDYTVGDDETTVAPTPGLYTPITWDGKAWQGTDEATYQARVDAEAAQYLADHPVTPSATDTAIAQLAYQRMQDQATISDLQAQNAQIAYQLMTVQGGTK</sequence>
<accession>A0A0R1TX39</accession>
<dbReference type="EMBL" id="AZFJ01000053">
    <property type="protein sequence ID" value="KRL85342.1"/>
    <property type="molecule type" value="Genomic_DNA"/>
</dbReference>
<gene>
    <name evidence="1" type="ORF">FC50_GL001816</name>
</gene>
<dbReference type="OrthoDB" id="2325830at2"/>
<proteinExistence type="predicted"/>
<dbReference type="Proteomes" id="UP000051922">
    <property type="component" value="Unassembled WGS sequence"/>
</dbReference>
<dbReference type="RefSeq" id="WP_056957018.1">
    <property type="nucleotide sequence ID" value="NZ_AZFJ01000053.1"/>
</dbReference>
<comment type="caution">
    <text evidence="1">The sequence shown here is derived from an EMBL/GenBank/DDBJ whole genome shotgun (WGS) entry which is preliminary data.</text>
</comment>
<evidence type="ECO:0000313" key="1">
    <source>
        <dbReference type="EMBL" id="KRL85342.1"/>
    </source>
</evidence>